<dbReference type="RefSeq" id="WP_125551157.1">
    <property type="nucleotide sequence ID" value="NZ_JBHSSL010000025.1"/>
</dbReference>
<organism evidence="1 2">
    <name type="scientific">Loigolactobacillus jiayinensis</name>
    <dbReference type="NCBI Taxonomy" id="2486016"/>
    <lineage>
        <taxon>Bacteria</taxon>
        <taxon>Bacillati</taxon>
        <taxon>Bacillota</taxon>
        <taxon>Bacilli</taxon>
        <taxon>Lactobacillales</taxon>
        <taxon>Lactobacillaceae</taxon>
        <taxon>Loigolactobacillus</taxon>
    </lineage>
</organism>
<proteinExistence type="predicted"/>
<protein>
    <submittedName>
        <fullName evidence="1">Uncharacterized protein</fullName>
    </submittedName>
</protein>
<name>A0ABW1RDQ3_9LACO</name>
<evidence type="ECO:0000313" key="2">
    <source>
        <dbReference type="Proteomes" id="UP001596289"/>
    </source>
</evidence>
<reference evidence="2" key="1">
    <citation type="journal article" date="2019" name="Int. J. Syst. Evol. Microbiol.">
        <title>The Global Catalogue of Microorganisms (GCM) 10K type strain sequencing project: providing services to taxonomists for standard genome sequencing and annotation.</title>
        <authorList>
            <consortium name="The Broad Institute Genomics Platform"/>
            <consortium name="The Broad Institute Genome Sequencing Center for Infectious Disease"/>
            <person name="Wu L."/>
            <person name="Ma J."/>
        </authorList>
    </citation>
    <scope>NUCLEOTIDE SEQUENCE [LARGE SCALE GENOMIC DNA]</scope>
    <source>
        <strain evidence="2">CCM 8904</strain>
    </source>
</reference>
<accession>A0ABW1RDQ3</accession>
<keyword evidence="2" id="KW-1185">Reference proteome</keyword>
<evidence type="ECO:0000313" key="1">
    <source>
        <dbReference type="EMBL" id="MFC6169744.1"/>
    </source>
</evidence>
<comment type="caution">
    <text evidence="1">The sequence shown here is derived from an EMBL/GenBank/DDBJ whole genome shotgun (WGS) entry which is preliminary data.</text>
</comment>
<dbReference type="EMBL" id="JBHSSL010000025">
    <property type="protein sequence ID" value="MFC6169744.1"/>
    <property type="molecule type" value="Genomic_DNA"/>
</dbReference>
<dbReference type="Proteomes" id="UP001596289">
    <property type="component" value="Unassembled WGS sequence"/>
</dbReference>
<sequence>MARQLKVARHYRQSVSFTSELTVVVTLSGYAHFAANRQLHQLVKQGLICWRQTSYLRQQVNVEVSTMLDNPLILLVVPQRWTQDKQIQRVQQVLTQLLQQVTTLKLICSLPLKFTLQQRQQLRCWLAVKVQAVPWLSTYLWSPKLPPVTRTADRRIDHASYQRVWRADIFSSE</sequence>
<gene>
    <name evidence="1" type="ORF">ACFQGP_04025</name>
</gene>